<proteinExistence type="inferred from homology"/>
<dbReference type="HOGENOM" id="CLU_013748_3_1_11"/>
<dbReference type="GO" id="GO:0000287">
    <property type="term" value="F:magnesium ion binding"/>
    <property type="evidence" value="ECO:0007669"/>
    <property type="project" value="InterPro"/>
</dbReference>
<evidence type="ECO:0000256" key="3">
    <source>
        <dbReference type="RuleBase" id="RU362132"/>
    </source>
</evidence>
<dbReference type="AlphaFoldDB" id="I1D2W8"/>
<evidence type="ECO:0000313" key="9">
    <source>
        <dbReference type="Proteomes" id="UP000005087"/>
    </source>
</evidence>
<dbReference type="CDD" id="cd07035">
    <property type="entry name" value="TPP_PYR_POX_like"/>
    <property type="match status" value="1"/>
</dbReference>
<gene>
    <name evidence="8" type="ORF">SacglDRAFT_02399</name>
</gene>
<dbReference type="STRING" id="928724.SacglDRAFT_02399"/>
<reference evidence="8 9" key="1">
    <citation type="submission" date="2011-09" db="EMBL/GenBank/DDBJ databases">
        <authorList>
            <consortium name="US DOE Joint Genome Institute (JGI-PGF)"/>
            <person name="Lucas S."/>
            <person name="Han J."/>
            <person name="Lapidus A."/>
            <person name="Cheng J.-F."/>
            <person name="Goodwin L."/>
            <person name="Pitluck S."/>
            <person name="Peters L."/>
            <person name="Land M.L."/>
            <person name="Hauser L."/>
            <person name="Brambilla E."/>
            <person name="Klenk H.-P."/>
            <person name="Woyke T.J."/>
        </authorList>
    </citation>
    <scope>NUCLEOTIDE SEQUENCE [LARGE SCALE GENOMIC DNA]</scope>
    <source>
        <strain evidence="8 9">K62</strain>
    </source>
</reference>
<dbReference type="InterPro" id="IPR011766">
    <property type="entry name" value="TPP_enzyme_TPP-bd"/>
</dbReference>
<comment type="similarity">
    <text evidence="1 3">Belongs to the TPP enzyme family.</text>
</comment>
<accession>I1D2W8</accession>
<dbReference type="PANTHER" id="PTHR18968">
    <property type="entry name" value="THIAMINE PYROPHOSPHATE ENZYMES"/>
    <property type="match status" value="1"/>
</dbReference>
<dbReference type="Pfam" id="PF02775">
    <property type="entry name" value="TPP_enzyme_C"/>
    <property type="match status" value="1"/>
</dbReference>
<dbReference type="Gene3D" id="3.40.50.1220">
    <property type="entry name" value="TPP-binding domain"/>
    <property type="match status" value="1"/>
</dbReference>
<evidence type="ECO:0000259" key="7">
    <source>
        <dbReference type="Pfam" id="PF02776"/>
    </source>
</evidence>
<dbReference type="InterPro" id="IPR029035">
    <property type="entry name" value="DHS-like_NAD/FAD-binding_dom"/>
</dbReference>
<dbReference type="GO" id="GO:0016874">
    <property type="term" value="F:ligase activity"/>
    <property type="evidence" value="ECO:0007669"/>
    <property type="project" value="UniProtKB-KW"/>
</dbReference>
<feature type="compositionally biased region" description="Basic and acidic residues" evidence="4">
    <location>
        <begin position="335"/>
        <end position="349"/>
    </location>
</feature>
<dbReference type="PANTHER" id="PTHR18968:SF133">
    <property type="entry name" value="BENZOYLFORMATE DECARBOXYLASE"/>
    <property type="match status" value="1"/>
</dbReference>
<dbReference type="Pfam" id="PF02776">
    <property type="entry name" value="TPP_enzyme_N"/>
    <property type="match status" value="1"/>
</dbReference>
<dbReference type="InterPro" id="IPR012000">
    <property type="entry name" value="Thiamin_PyroP_enz_cen_dom"/>
</dbReference>
<organism evidence="8 9">
    <name type="scientific">Saccharomonospora glauca K62</name>
    <dbReference type="NCBI Taxonomy" id="928724"/>
    <lineage>
        <taxon>Bacteria</taxon>
        <taxon>Bacillati</taxon>
        <taxon>Actinomycetota</taxon>
        <taxon>Actinomycetes</taxon>
        <taxon>Pseudonocardiales</taxon>
        <taxon>Pseudonocardiaceae</taxon>
        <taxon>Saccharomonospora</taxon>
    </lineage>
</organism>
<keyword evidence="8" id="KW-0436">Ligase</keyword>
<dbReference type="EMBL" id="CM001484">
    <property type="protein sequence ID" value="EIE99292.1"/>
    <property type="molecule type" value="Genomic_DNA"/>
</dbReference>
<protein>
    <submittedName>
        <fullName evidence="8">Thiamine pyrophosphate-dependent enzyme, possible carboligase or decarboxylase</fullName>
    </submittedName>
</protein>
<feature type="domain" description="Thiamine pyrophosphate enzyme N-terminal TPP-binding" evidence="7">
    <location>
        <begin position="4"/>
        <end position="106"/>
    </location>
</feature>
<sequence length="534" mass="55569">MPTTVRDAVLDVLRARGVDRIFANPGSTEVGLLAGLPDDLELVLALHEGSVVGLASGYAVASGRPSVALLHTAAGYGNAVGALSTARANRIPLVTLVGQQDRRHLASEPFLTGRLAALAGDYPVGVEEPARAADVPAAVARAFHAAVLRRGPAVVIVPMDDWAEPVGEVDLAPAAERITVATAADPEALNEVAALIEDAKRPTLVLGALADDPDTWESTHRLATALDAPVWQEAYAYRMGFDQTSPLFAGHLPPGRAALRAALSGHDLVLVLGGSAFRQYLYEPGAFVEPGTSVVVVTDDAEDAARSAAELVVLAPVGSTVAGLADRVTVRAPRPRPEGTSRHPADEKPATTPHGRTPSPRDVFTALAERLPAESTYFEESPSTRRELLATLPVRTPSGFLTAAMGGLGFALPAAAGVKLARPNRPVVAVVGDGASLYNIQALWSARKYGAGVLYLVLSNGGYAVMDRLAANAGVKPPWPGFEEVSIATLASGFGCEARRIETTDELVAALDEVVPGLATRSEPLVLDVAVTTD</sequence>
<dbReference type="eggNOG" id="COG0028">
    <property type="taxonomic scope" value="Bacteria"/>
</dbReference>
<evidence type="ECO:0000256" key="1">
    <source>
        <dbReference type="ARBA" id="ARBA00007812"/>
    </source>
</evidence>
<dbReference type="Pfam" id="PF00205">
    <property type="entry name" value="TPP_enzyme_M"/>
    <property type="match status" value="1"/>
</dbReference>
<dbReference type="GO" id="GO:0030976">
    <property type="term" value="F:thiamine pyrophosphate binding"/>
    <property type="evidence" value="ECO:0007669"/>
    <property type="project" value="InterPro"/>
</dbReference>
<dbReference type="GO" id="GO:0003984">
    <property type="term" value="F:acetolactate synthase activity"/>
    <property type="evidence" value="ECO:0007669"/>
    <property type="project" value="TreeGrafter"/>
</dbReference>
<dbReference type="SUPFAM" id="SSF52518">
    <property type="entry name" value="Thiamin diphosphate-binding fold (THDP-binding)"/>
    <property type="match status" value="2"/>
</dbReference>
<keyword evidence="2 3" id="KW-0786">Thiamine pyrophosphate</keyword>
<dbReference type="InterPro" id="IPR029061">
    <property type="entry name" value="THDP-binding"/>
</dbReference>
<evidence type="ECO:0000259" key="5">
    <source>
        <dbReference type="Pfam" id="PF00205"/>
    </source>
</evidence>
<dbReference type="InterPro" id="IPR045229">
    <property type="entry name" value="TPP_enz"/>
</dbReference>
<name>I1D2W8_9PSEU</name>
<dbReference type="CDD" id="cd02002">
    <property type="entry name" value="TPP_BFDC"/>
    <property type="match status" value="1"/>
</dbReference>
<evidence type="ECO:0000313" key="8">
    <source>
        <dbReference type="EMBL" id="EIE99292.1"/>
    </source>
</evidence>
<keyword evidence="9" id="KW-1185">Reference proteome</keyword>
<feature type="domain" description="Thiamine pyrophosphate enzyme TPP-binding" evidence="6">
    <location>
        <begin position="392"/>
        <end position="529"/>
    </location>
</feature>
<dbReference type="InterPro" id="IPR012001">
    <property type="entry name" value="Thiamin_PyroP_enz_TPP-bd_dom"/>
</dbReference>
<dbReference type="GO" id="GO:0050660">
    <property type="term" value="F:flavin adenine dinucleotide binding"/>
    <property type="evidence" value="ECO:0007669"/>
    <property type="project" value="TreeGrafter"/>
</dbReference>
<dbReference type="RefSeq" id="WP_005464777.1">
    <property type="nucleotide sequence ID" value="NZ_CM001484.1"/>
</dbReference>
<feature type="domain" description="Thiamine pyrophosphate enzyme central" evidence="5">
    <location>
        <begin position="189"/>
        <end position="322"/>
    </location>
</feature>
<dbReference type="SUPFAM" id="SSF52467">
    <property type="entry name" value="DHS-like NAD/FAD-binding domain"/>
    <property type="match status" value="1"/>
</dbReference>
<feature type="region of interest" description="Disordered" evidence="4">
    <location>
        <begin position="329"/>
        <end position="360"/>
    </location>
</feature>
<evidence type="ECO:0000256" key="4">
    <source>
        <dbReference type="SAM" id="MobiDB-lite"/>
    </source>
</evidence>
<dbReference type="Gene3D" id="3.40.50.970">
    <property type="match status" value="2"/>
</dbReference>
<dbReference type="Proteomes" id="UP000005087">
    <property type="component" value="Chromosome"/>
</dbReference>
<evidence type="ECO:0000256" key="2">
    <source>
        <dbReference type="ARBA" id="ARBA00023052"/>
    </source>
</evidence>
<reference evidence="9" key="2">
    <citation type="submission" date="2012-01" db="EMBL/GenBank/DDBJ databases">
        <title>Noncontiguous Finished sequence of chromosome of Saccharomonospora glauca K62.</title>
        <authorList>
            <consortium name="US DOE Joint Genome Institute"/>
            <person name="Lucas S."/>
            <person name="Han J."/>
            <person name="Lapidus A."/>
            <person name="Cheng J.-F."/>
            <person name="Goodwin L."/>
            <person name="Pitluck S."/>
            <person name="Peters L."/>
            <person name="Mikhailova N."/>
            <person name="Held B."/>
            <person name="Detter J.C."/>
            <person name="Han C."/>
            <person name="Tapia R."/>
            <person name="Land M."/>
            <person name="Hauser L."/>
            <person name="Kyrpides N."/>
            <person name="Ivanova N."/>
            <person name="Pagani I."/>
            <person name="Brambilla E.-M."/>
            <person name="Klenk H.-P."/>
            <person name="Woyke T."/>
        </authorList>
    </citation>
    <scope>NUCLEOTIDE SEQUENCE [LARGE SCALE GENOMIC DNA]</scope>
    <source>
        <strain evidence="9">K62</strain>
    </source>
</reference>
<evidence type="ECO:0000259" key="6">
    <source>
        <dbReference type="Pfam" id="PF02775"/>
    </source>
</evidence>